<protein>
    <submittedName>
        <fullName evidence="2">Uncharacterized protein</fullName>
    </submittedName>
</protein>
<dbReference type="OrthoDB" id="6123680at2759"/>
<keyword evidence="3" id="KW-1185">Reference proteome</keyword>
<feature type="region of interest" description="Disordered" evidence="1">
    <location>
        <begin position="165"/>
        <end position="194"/>
    </location>
</feature>
<dbReference type="Proteomes" id="UP000507470">
    <property type="component" value="Unassembled WGS sequence"/>
</dbReference>
<feature type="compositionally biased region" description="Basic and acidic residues" evidence="1">
    <location>
        <begin position="225"/>
        <end position="245"/>
    </location>
</feature>
<feature type="compositionally biased region" description="Polar residues" evidence="1">
    <location>
        <begin position="15"/>
        <end position="27"/>
    </location>
</feature>
<feature type="compositionally biased region" description="Polar residues" evidence="1">
    <location>
        <begin position="345"/>
        <end position="355"/>
    </location>
</feature>
<feature type="compositionally biased region" description="Basic and acidic residues" evidence="1">
    <location>
        <begin position="1"/>
        <end position="14"/>
    </location>
</feature>
<name>A0A6J8CYX4_MYTCO</name>
<feature type="compositionally biased region" description="Polar residues" evidence="1">
    <location>
        <begin position="246"/>
        <end position="262"/>
    </location>
</feature>
<feature type="compositionally biased region" description="Polar residues" evidence="1">
    <location>
        <begin position="369"/>
        <end position="382"/>
    </location>
</feature>
<feature type="compositionally biased region" description="Basic and acidic residues" evidence="1">
    <location>
        <begin position="328"/>
        <end position="344"/>
    </location>
</feature>
<accession>A0A6J8CYX4</accession>
<reference evidence="2 3" key="1">
    <citation type="submission" date="2020-06" db="EMBL/GenBank/DDBJ databases">
        <authorList>
            <person name="Li R."/>
            <person name="Bekaert M."/>
        </authorList>
    </citation>
    <scope>NUCLEOTIDE SEQUENCE [LARGE SCALE GENOMIC DNA]</scope>
    <source>
        <strain evidence="3">wild</strain>
    </source>
</reference>
<evidence type="ECO:0000256" key="1">
    <source>
        <dbReference type="SAM" id="MobiDB-lite"/>
    </source>
</evidence>
<organism evidence="2 3">
    <name type="scientific">Mytilus coruscus</name>
    <name type="common">Sea mussel</name>
    <dbReference type="NCBI Taxonomy" id="42192"/>
    <lineage>
        <taxon>Eukaryota</taxon>
        <taxon>Metazoa</taxon>
        <taxon>Spiralia</taxon>
        <taxon>Lophotrochozoa</taxon>
        <taxon>Mollusca</taxon>
        <taxon>Bivalvia</taxon>
        <taxon>Autobranchia</taxon>
        <taxon>Pteriomorphia</taxon>
        <taxon>Mytilida</taxon>
        <taxon>Mytiloidea</taxon>
        <taxon>Mytilidae</taxon>
        <taxon>Mytilinae</taxon>
        <taxon>Mytilus</taxon>
    </lineage>
</organism>
<feature type="region of interest" description="Disordered" evidence="1">
    <location>
        <begin position="1"/>
        <end position="51"/>
    </location>
</feature>
<feature type="region of interest" description="Disordered" evidence="1">
    <location>
        <begin position="63"/>
        <end position="106"/>
    </location>
</feature>
<dbReference type="AlphaFoldDB" id="A0A6J8CYX4"/>
<feature type="region of interest" description="Disordered" evidence="1">
    <location>
        <begin position="396"/>
        <end position="424"/>
    </location>
</feature>
<gene>
    <name evidence="2" type="ORF">MCOR_34937</name>
</gene>
<sequence>MRQKDIETERDRIRQTISKLPNISNTEKIMEQDSPGRNTRPRPLGMSKYSDFNFRSSEIDRASLKDVTRETDKNNNSKDSDFIPNSNRLPLIDDRPTRTSPVKGNAKLGEHSKKVSFSMNDLSKEIDNRCSTASSHSSTVSDTAIENYGHTSHGIADIMPRTVLDVVPGNSNDDSENSNNSKKKSNNSIPTVSNNHKNWFQRVVGDKELIASNDYENFARTARPLNDRLSDDQPTHSKIPPEKQYSRSGWNVHSQPFFSNYNGMDRHDNKTSRLSSTKVGTRSVESRLNDQNYVKNNETEKLKRFERTYQAQTLTQTRIAERLSQGKSPERFGRSPERNGRLSERTSPAQTQTPNRLADRLALSRSPERTSQGQGVNRNSPQRQNKLVSIEHQLNDLGHSPQFSPSPRYMGEYKLTKSPPPVSPGRYFPIFPTDGSPMRKIGGGGKNKFQRTNSRQEPIVLPLQETEGYIIS</sequence>
<evidence type="ECO:0000313" key="2">
    <source>
        <dbReference type="EMBL" id="CAC5400786.1"/>
    </source>
</evidence>
<feature type="region of interest" description="Disordered" evidence="1">
    <location>
        <begin position="316"/>
        <end position="382"/>
    </location>
</feature>
<dbReference type="EMBL" id="CACVKT020006320">
    <property type="protein sequence ID" value="CAC5400786.1"/>
    <property type="molecule type" value="Genomic_DNA"/>
</dbReference>
<feature type="compositionally biased region" description="Basic and acidic residues" evidence="1">
    <location>
        <begin position="63"/>
        <end position="81"/>
    </location>
</feature>
<evidence type="ECO:0000313" key="3">
    <source>
        <dbReference type="Proteomes" id="UP000507470"/>
    </source>
</evidence>
<proteinExistence type="predicted"/>
<feature type="region of interest" description="Disordered" evidence="1">
    <location>
        <begin position="222"/>
        <end position="295"/>
    </location>
</feature>